<gene>
    <name evidence="1" type="ORF">QYM36_013610</name>
</gene>
<organism evidence="1 2">
    <name type="scientific">Artemia franciscana</name>
    <name type="common">Brine shrimp</name>
    <name type="synonym">Artemia sanfranciscana</name>
    <dbReference type="NCBI Taxonomy" id="6661"/>
    <lineage>
        <taxon>Eukaryota</taxon>
        <taxon>Metazoa</taxon>
        <taxon>Ecdysozoa</taxon>
        <taxon>Arthropoda</taxon>
        <taxon>Crustacea</taxon>
        <taxon>Branchiopoda</taxon>
        <taxon>Anostraca</taxon>
        <taxon>Artemiidae</taxon>
        <taxon>Artemia</taxon>
    </lineage>
</organism>
<dbReference type="Proteomes" id="UP001187531">
    <property type="component" value="Unassembled WGS sequence"/>
</dbReference>
<reference evidence="1" key="1">
    <citation type="submission" date="2023-07" db="EMBL/GenBank/DDBJ databases">
        <title>Chromosome-level genome assembly of Artemia franciscana.</title>
        <authorList>
            <person name="Jo E."/>
        </authorList>
    </citation>
    <scope>NUCLEOTIDE SEQUENCE</scope>
    <source>
        <tissue evidence="1">Whole body</tissue>
    </source>
</reference>
<evidence type="ECO:0000313" key="2">
    <source>
        <dbReference type="Proteomes" id="UP001187531"/>
    </source>
</evidence>
<dbReference type="EMBL" id="JAVRJZ010000017">
    <property type="protein sequence ID" value="KAK2709988.1"/>
    <property type="molecule type" value="Genomic_DNA"/>
</dbReference>
<proteinExistence type="predicted"/>
<evidence type="ECO:0000313" key="1">
    <source>
        <dbReference type="EMBL" id="KAK2709988.1"/>
    </source>
</evidence>
<accession>A0AA88HER3</accession>
<keyword evidence="2" id="KW-1185">Reference proteome</keyword>
<sequence length="76" mass="8479">MASWNPVNERLMTVCVVSNTLTIIACYVPTNEADDDKKGTFYNMPQKVTKDVPSHDINCVVDELNAKVGADRQYCP</sequence>
<name>A0AA88HER3_ARTSF</name>
<protein>
    <submittedName>
        <fullName evidence="1">Uncharacterized protein</fullName>
    </submittedName>
</protein>
<comment type="caution">
    <text evidence="1">The sequence shown here is derived from an EMBL/GenBank/DDBJ whole genome shotgun (WGS) entry which is preliminary data.</text>
</comment>
<dbReference type="AlphaFoldDB" id="A0AA88HER3"/>